<dbReference type="OrthoDB" id="3934656at2759"/>
<comment type="cofactor">
    <cofactor evidence="1 7">
        <name>heme</name>
        <dbReference type="ChEBI" id="CHEBI:30413"/>
    </cofactor>
</comment>
<dbReference type="Gene3D" id="1.10.630.10">
    <property type="entry name" value="Cytochrome P450"/>
    <property type="match status" value="1"/>
</dbReference>
<dbReference type="Proteomes" id="UP000327118">
    <property type="component" value="Unassembled WGS sequence"/>
</dbReference>
<dbReference type="InterPro" id="IPR001128">
    <property type="entry name" value="Cyt_P450"/>
</dbReference>
<dbReference type="InterPro" id="IPR036396">
    <property type="entry name" value="Cyt_P450_sf"/>
</dbReference>
<feature type="transmembrane region" description="Helical" evidence="9">
    <location>
        <begin position="12"/>
        <end position="31"/>
    </location>
</feature>
<dbReference type="PANTHER" id="PTHR24305:SF85">
    <property type="entry name" value="P450, PUTATIVE (EUROFUNG)-RELATED"/>
    <property type="match status" value="1"/>
</dbReference>
<keyword evidence="7 8" id="KW-0349">Heme</keyword>
<dbReference type="GO" id="GO:0005506">
    <property type="term" value="F:iron ion binding"/>
    <property type="evidence" value="ECO:0007669"/>
    <property type="project" value="InterPro"/>
</dbReference>
<protein>
    <submittedName>
        <fullName evidence="10">Cytochrome P450</fullName>
    </submittedName>
</protein>
<dbReference type="PRINTS" id="PR00385">
    <property type="entry name" value="P450"/>
</dbReference>
<dbReference type="InterPro" id="IPR017972">
    <property type="entry name" value="Cyt_P450_CS"/>
</dbReference>
<dbReference type="AlphaFoldDB" id="A0A5N6YXP4"/>
<dbReference type="GO" id="GO:0016705">
    <property type="term" value="F:oxidoreductase activity, acting on paired donors, with incorporation or reduction of molecular oxygen"/>
    <property type="evidence" value="ECO:0007669"/>
    <property type="project" value="InterPro"/>
</dbReference>
<dbReference type="EMBL" id="ML739335">
    <property type="protein sequence ID" value="KAE8349189.1"/>
    <property type="molecule type" value="Genomic_DNA"/>
</dbReference>
<accession>A0A5N6YXP4</accession>
<evidence type="ECO:0000256" key="7">
    <source>
        <dbReference type="PIRSR" id="PIRSR602401-1"/>
    </source>
</evidence>
<evidence type="ECO:0000256" key="8">
    <source>
        <dbReference type="RuleBase" id="RU000461"/>
    </source>
</evidence>
<evidence type="ECO:0000256" key="9">
    <source>
        <dbReference type="SAM" id="Phobius"/>
    </source>
</evidence>
<keyword evidence="9" id="KW-1133">Transmembrane helix</keyword>
<comment type="similarity">
    <text evidence="2 8">Belongs to the cytochrome P450 family.</text>
</comment>
<dbReference type="GO" id="GO:0004497">
    <property type="term" value="F:monooxygenase activity"/>
    <property type="evidence" value="ECO:0007669"/>
    <property type="project" value="UniProtKB-KW"/>
</dbReference>
<evidence type="ECO:0000256" key="1">
    <source>
        <dbReference type="ARBA" id="ARBA00001971"/>
    </source>
</evidence>
<dbReference type="GO" id="GO:0020037">
    <property type="term" value="F:heme binding"/>
    <property type="evidence" value="ECO:0007669"/>
    <property type="project" value="InterPro"/>
</dbReference>
<proteinExistence type="inferred from homology"/>
<evidence type="ECO:0000313" key="10">
    <source>
        <dbReference type="EMBL" id="KAE8349189.1"/>
    </source>
</evidence>
<dbReference type="Pfam" id="PF00067">
    <property type="entry name" value="p450"/>
    <property type="match status" value="1"/>
</dbReference>
<dbReference type="InterPro" id="IPR002401">
    <property type="entry name" value="Cyt_P450_E_grp-I"/>
</dbReference>
<evidence type="ECO:0000256" key="3">
    <source>
        <dbReference type="ARBA" id="ARBA00022723"/>
    </source>
</evidence>
<feature type="binding site" description="axial binding residue" evidence="7">
    <location>
        <position position="458"/>
    </location>
    <ligand>
        <name>heme</name>
        <dbReference type="ChEBI" id="CHEBI:30413"/>
    </ligand>
    <ligandPart>
        <name>Fe</name>
        <dbReference type="ChEBI" id="CHEBI:18248"/>
    </ligandPart>
</feature>
<keyword evidence="4 8" id="KW-0560">Oxidoreductase</keyword>
<keyword evidence="9" id="KW-0472">Membrane</keyword>
<keyword evidence="3 7" id="KW-0479">Metal-binding</keyword>
<dbReference type="FunFam" id="1.10.630.10:FF:000113">
    <property type="entry name" value="Cytochrome P450 monooxygenase, putative"/>
    <property type="match status" value="1"/>
</dbReference>
<keyword evidence="11" id="KW-1185">Reference proteome</keyword>
<keyword evidence="9" id="KW-0812">Transmembrane</keyword>
<evidence type="ECO:0000256" key="5">
    <source>
        <dbReference type="ARBA" id="ARBA00023004"/>
    </source>
</evidence>
<evidence type="ECO:0000256" key="4">
    <source>
        <dbReference type="ARBA" id="ARBA00023002"/>
    </source>
</evidence>
<organism evidence="10 11">
    <name type="scientific">Aspergillus coremiiformis</name>
    <dbReference type="NCBI Taxonomy" id="138285"/>
    <lineage>
        <taxon>Eukaryota</taxon>
        <taxon>Fungi</taxon>
        <taxon>Dikarya</taxon>
        <taxon>Ascomycota</taxon>
        <taxon>Pezizomycotina</taxon>
        <taxon>Eurotiomycetes</taxon>
        <taxon>Eurotiomycetidae</taxon>
        <taxon>Eurotiales</taxon>
        <taxon>Aspergillaceae</taxon>
        <taxon>Aspergillus</taxon>
        <taxon>Aspergillus subgen. Circumdati</taxon>
    </lineage>
</organism>
<dbReference type="PROSITE" id="PS00086">
    <property type="entry name" value="CYTOCHROME_P450"/>
    <property type="match status" value="1"/>
</dbReference>
<dbReference type="PANTHER" id="PTHR24305">
    <property type="entry name" value="CYTOCHROME P450"/>
    <property type="match status" value="1"/>
</dbReference>
<keyword evidence="6 8" id="KW-0503">Monooxygenase</keyword>
<evidence type="ECO:0000313" key="11">
    <source>
        <dbReference type="Proteomes" id="UP000327118"/>
    </source>
</evidence>
<evidence type="ECO:0000256" key="6">
    <source>
        <dbReference type="ARBA" id="ARBA00023033"/>
    </source>
</evidence>
<keyword evidence="5 7" id="KW-0408">Iron</keyword>
<dbReference type="CDD" id="cd11060">
    <property type="entry name" value="CYP57A1-like"/>
    <property type="match status" value="1"/>
</dbReference>
<evidence type="ECO:0000256" key="2">
    <source>
        <dbReference type="ARBA" id="ARBA00010617"/>
    </source>
</evidence>
<name>A0A5N6YXP4_9EURO</name>
<reference evidence="11" key="1">
    <citation type="submission" date="2019-04" db="EMBL/GenBank/DDBJ databases">
        <title>Friends and foes A comparative genomics studyof 23 Aspergillus species from section Flavi.</title>
        <authorList>
            <consortium name="DOE Joint Genome Institute"/>
            <person name="Kjaerbolling I."/>
            <person name="Vesth T."/>
            <person name="Frisvad J.C."/>
            <person name="Nybo J.L."/>
            <person name="Theobald S."/>
            <person name="Kildgaard S."/>
            <person name="Isbrandt T."/>
            <person name="Kuo A."/>
            <person name="Sato A."/>
            <person name="Lyhne E.K."/>
            <person name="Kogle M.E."/>
            <person name="Wiebenga A."/>
            <person name="Kun R.S."/>
            <person name="Lubbers R.J."/>
            <person name="Makela M.R."/>
            <person name="Barry K."/>
            <person name="Chovatia M."/>
            <person name="Clum A."/>
            <person name="Daum C."/>
            <person name="Haridas S."/>
            <person name="He G."/>
            <person name="LaButti K."/>
            <person name="Lipzen A."/>
            <person name="Mondo S."/>
            <person name="Riley R."/>
            <person name="Salamov A."/>
            <person name="Simmons B.A."/>
            <person name="Magnuson J.K."/>
            <person name="Henrissat B."/>
            <person name="Mortensen U.H."/>
            <person name="Larsen T.O."/>
            <person name="Devries R.P."/>
            <person name="Grigoriev I.V."/>
            <person name="Machida M."/>
            <person name="Baker S.E."/>
            <person name="Andersen M.R."/>
        </authorList>
    </citation>
    <scope>NUCLEOTIDE SEQUENCE [LARGE SCALE GENOMIC DNA]</scope>
    <source>
        <strain evidence="11">CBS 553.77</strain>
    </source>
</reference>
<gene>
    <name evidence="10" type="ORF">BDV28DRAFT_160706</name>
</gene>
<dbReference type="SUPFAM" id="SSF48264">
    <property type="entry name" value="Cytochrome P450"/>
    <property type="match status" value="1"/>
</dbReference>
<sequence>MVLPGKDAVSMFTVTNAILTLGTYVALRLVYQIVYYRFFHPLSVFPGPFWGSVTRLWIAWHSLRETEVATVHAFTKRYGPVIRITPTLLLVSDPTKLPEIYHRHADKTGHYITGSFGETESLFNIRSHKTHAAFRKLIAGPYSFSNVKRMELLIDTQIEAWLKKLDETFACTGISFDFSWWAVYVAYDVISEIGFGAPIGFIEQGKDVGGLIQGFHDGLPAFGLLARLHPLTSWVKTTFLKKYLIAKPEDNTGIGVLMRFRDRLIDQRFREIAEGKDVGQVDLLQTFIDARTDNGKPLENEYLKAEVLLVLLAGADTTGTAFQSLVHNLLTHRDTYERMMEEIDAASRKGVLPNTIPQYEAILEHLPYYVACVRETIRLNPPAPNIFPRYVSEPGIELFGKFAPAGTEITGNPWIMHRDWALFGADAEEFRPERWLDAEKAKLYNKYLFTFGYGTRVCLGKDIAMEELLKGPLQFFRRYTLCVATDKPSAQFVVKGGIGFWRDMWITISTRPPVQPLVI</sequence>
<dbReference type="PRINTS" id="PR00463">
    <property type="entry name" value="EP450I"/>
</dbReference>
<dbReference type="InterPro" id="IPR050121">
    <property type="entry name" value="Cytochrome_P450_monoxygenase"/>
</dbReference>